<dbReference type="OrthoDB" id="9805918at2"/>
<comment type="caution">
    <text evidence="12">The sequence shown here is derived from an EMBL/GenBank/DDBJ whole genome shotgun (WGS) entry which is preliminary data.</text>
</comment>
<evidence type="ECO:0000313" key="12">
    <source>
        <dbReference type="EMBL" id="OQD41867.1"/>
    </source>
</evidence>
<dbReference type="FunFam" id="3.40.50.300:FF:000040">
    <property type="entry name" value="GTPase Der"/>
    <property type="match status" value="1"/>
</dbReference>
<gene>
    <name evidence="8" type="primary">der</name>
    <name evidence="12" type="ORF">BUL40_13500</name>
</gene>
<dbReference type="InterPro" id="IPR027417">
    <property type="entry name" value="P-loop_NTPase"/>
</dbReference>
<dbReference type="PRINTS" id="PR00326">
    <property type="entry name" value="GTP1OBG"/>
</dbReference>
<dbReference type="Proteomes" id="UP000191680">
    <property type="component" value="Unassembled WGS sequence"/>
</dbReference>
<organism evidence="12 13">
    <name type="scientific">Croceivirga radicis</name>
    <dbReference type="NCBI Taxonomy" id="1929488"/>
    <lineage>
        <taxon>Bacteria</taxon>
        <taxon>Pseudomonadati</taxon>
        <taxon>Bacteroidota</taxon>
        <taxon>Flavobacteriia</taxon>
        <taxon>Flavobacteriales</taxon>
        <taxon>Flavobacteriaceae</taxon>
        <taxon>Croceivirga</taxon>
    </lineage>
</organism>
<dbReference type="Pfam" id="PF01926">
    <property type="entry name" value="MMR_HSR1"/>
    <property type="match status" value="2"/>
</dbReference>
<dbReference type="FunFam" id="3.30.300.20:FF:000004">
    <property type="entry name" value="GTPase Der"/>
    <property type="match status" value="1"/>
</dbReference>
<evidence type="ECO:0000256" key="9">
    <source>
        <dbReference type="PROSITE-ProRule" id="PRU01049"/>
    </source>
</evidence>
<dbReference type="InterPro" id="IPR015946">
    <property type="entry name" value="KH_dom-like_a/b"/>
</dbReference>
<dbReference type="RefSeq" id="WP_080319679.1">
    <property type="nucleotide sequence ID" value="NZ_MTBC01000010.1"/>
</dbReference>
<feature type="binding site" evidence="8">
    <location>
        <begin position="119"/>
        <end position="122"/>
    </location>
    <ligand>
        <name>GTP</name>
        <dbReference type="ChEBI" id="CHEBI:37565"/>
        <label>1</label>
    </ligand>
</feature>
<dbReference type="PANTHER" id="PTHR43834:SF6">
    <property type="entry name" value="GTPASE DER"/>
    <property type="match status" value="1"/>
</dbReference>
<evidence type="ECO:0000256" key="8">
    <source>
        <dbReference type="HAMAP-Rule" id="MF_00195"/>
    </source>
</evidence>
<evidence type="ECO:0000256" key="10">
    <source>
        <dbReference type="RuleBase" id="RU004481"/>
    </source>
</evidence>
<keyword evidence="3 8" id="KW-0690">Ribosome biogenesis</keyword>
<keyword evidence="5 8" id="KW-0547">Nucleotide-binding</keyword>
<dbReference type="NCBIfam" id="TIGR00231">
    <property type="entry name" value="small_GTP"/>
    <property type="match status" value="2"/>
</dbReference>
<proteinExistence type="inferred from homology"/>
<keyword evidence="13" id="KW-1185">Reference proteome</keyword>
<feature type="binding site" evidence="8">
    <location>
        <begin position="227"/>
        <end position="231"/>
    </location>
    <ligand>
        <name>GTP</name>
        <dbReference type="ChEBI" id="CHEBI:37565"/>
        <label>2</label>
    </ligand>
</feature>
<dbReference type="FunFam" id="3.40.50.300:FF:000953">
    <property type="entry name" value="GTPase Der"/>
    <property type="match status" value="1"/>
</dbReference>
<feature type="domain" description="EngA-type G" evidence="11">
    <location>
        <begin position="3"/>
        <end position="167"/>
    </location>
</feature>
<keyword evidence="4 10" id="KW-0677">Repeat</keyword>
<dbReference type="PANTHER" id="PTHR43834">
    <property type="entry name" value="GTPASE DER"/>
    <property type="match status" value="1"/>
</dbReference>
<dbReference type="PROSITE" id="PS51712">
    <property type="entry name" value="G_ENGA"/>
    <property type="match status" value="2"/>
</dbReference>
<accession>A0A1V6LPC2</accession>
<evidence type="ECO:0000256" key="7">
    <source>
        <dbReference type="ARBA" id="ARBA00032345"/>
    </source>
</evidence>
<dbReference type="GO" id="GO:0042254">
    <property type="term" value="P:ribosome biogenesis"/>
    <property type="evidence" value="ECO:0007669"/>
    <property type="project" value="UniProtKB-KW"/>
</dbReference>
<dbReference type="Gene3D" id="3.40.50.300">
    <property type="entry name" value="P-loop containing nucleotide triphosphate hydrolases"/>
    <property type="match status" value="2"/>
</dbReference>
<dbReference type="PIRSF" id="PIRSF006485">
    <property type="entry name" value="GTP-binding_EngA"/>
    <property type="match status" value="1"/>
</dbReference>
<comment type="similarity">
    <text evidence="1 8 9 10">Belongs to the TRAFAC class TrmE-Era-EngA-EngB-Septin-like GTPase superfamily. EngA (Der) GTPase family.</text>
</comment>
<dbReference type="InterPro" id="IPR005225">
    <property type="entry name" value="Small_GTP-bd"/>
</dbReference>
<dbReference type="AlphaFoldDB" id="A0A1V6LPC2"/>
<dbReference type="HAMAP" id="MF_00195">
    <property type="entry name" value="GTPase_Der"/>
    <property type="match status" value="1"/>
</dbReference>
<dbReference type="GO" id="GO:0005525">
    <property type="term" value="F:GTP binding"/>
    <property type="evidence" value="ECO:0007669"/>
    <property type="project" value="UniProtKB-UniRule"/>
</dbReference>
<dbReference type="Gene3D" id="3.30.300.20">
    <property type="match status" value="1"/>
</dbReference>
<dbReference type="GO" id="GO:0043022">
    <property type="term" value="F:ribosome binding"/>
    <property type="evidence" value="ECO:0007669"/>
    <property type="project" value="TreeGrafter"/>
</dbReference>
<feature type="binding site" evidence="8">
    <location>
        <begin position="9"/>
        <end position="16"/>
    </location>
    <ligand>
        <name>GTP</name>
        <dbReference type="ChEBI" id="CHEBI:37565"/>
        <label>1</label>
    </ligand>
</feature>
<evidence type="ECO:0000256" key="4">
    <source>
        <dbReference type="ARBA" id="ARBA00022737"/>
    </source>
</evidence>
<evidence type="ECO:0000259" key="11">
    <source>
        <dbReference type="PROSITE" id="PS51712"/>
    </source>
</evidence>
<dbReference type="SUPFAM" id="SSF52540">
    <property type="entry name" value="P-loop containing nucleoside triphosphate hydrolases"/>
    <property type="match status" value="2"/>
</dbReference>
<dbReference type="InterPro" id="IPR031166">
    <property type="entry name" value="G_ENGA"/>
</dbReference>
<dbReference type="EMBL" id="MTBC01000010">
    <property type="protein sequence ID" value="OQD41867.1"/>
    <property type="molecule type" value="Genomic_DNA"/>
</dbReference>
<dbReference type="NCBIfam" id="TIGR03594">
    <property type="entry name" value="GTPase_EngA"/>
    <property type="match status" value="1"/>
</dbReference>
<dbReference type="InterPro" id="IPR006073">
    <property type="entry name" value="GTP-bd"/>
</dbReference>
<evidence type="ECO:0000256" key="6">
    <source>
        <dbReference type="ARBA" id="ARBA00023134"/>
    </source>
</evidence>
<feature type="binding site" evidence="8">
    <location>
        <begin position="180"/>
        <end position="187"/>
    </location>
    <ligand>
        <name>GTP</name>
        <dbReference type="ChEBI" id="CHEBI:37565"/>
        <label>2</label>
    </ligand>
</feature>
<protein>
    <recommendedName>
        <fullName evidence="2 8">GTPase Der</fullName>
    </recommendedName>
    <alternativeName>
        <fullName evidence="7 8">GTP-binding protein EngA</fullName>
    </alternativeName>
</protein>
<evidence type="ECO:0000313" key="13">
    <source>
        <dbReference type="Proteomes" id="UP000191680"/>
    </source>
</evidence>
<dbReference type="InterPro" id="IPR032859">
    <property type="entry name" value="KH_dom-like"/>
</dbReference>
<comment type="function">
    <text evidence="8 10">GTPase that plays an essential role in the late steps of ribosome biogenesis.</text>
</comment>
<evidence type="ECO:0000256" key="2">
    <source>
        <dbReference type="ARBA" id="ARBA00020953"/>
    </source>
</evidence>
<feature type="domain" description="EngA-type G" evidence="11">
    <location>
        <begin position="174"/>
        <end position="349"/>
    </location>
</feature>
<evidence type="ECO:0000256" key="1">
    <source>
        <dbReference type="ARBA" id="ARBA00008279"/>
    </source>
</evidence>
<evidence type="ECO:0000256" key="5">
    <source>
        <dbReference type="ARBA" id="ARBA00022741"/>
    </source>
</evidence>
<feature type="binding site" evidence="8">
    <location>
        <begin position="292"/>
        <end position="295"/>
    </location>
    <ligand>
        <name>GTP</name>
        <dbReference type="ChEBI" id="CHEBI:37565"/>
        <label>2</label>
    </ligand>
</feature>
<dbReference type="CDD" id="cd01895">
    <property type="entry name" value="EngA2"/>
    <property type="match status" value="1"/>
</dbReference>
<sequence>MGAIVAIVGRPNVGKSTFFNRLIQRREAIVDAVSGVTRDRHYGKSDWNGKEFSLIDTGGYVIGSEDIFEQEIDKQVELAIDEADAIIFMVDVESGVTGMDEDVANLLRKVDKPVFLAVNKVDNAQREADAVEFYALGLGEYFTISSINGSGSGELLDALVEVLPETEEIEDELPRFAVVGRPNAGKSSFINALIGEDRYIVTDIAGTTRDSIDTKYNRFGFEFNLVDTAGIRRKAKVREDLEFYSVMRSVRAIEHCDVCILMLDATRGFDGQVQNIFWLAQRNNKGIVILVNKWDKVDKETNSVRDYTKAIKKQLEPFVDVPVLFISVLNKQRIYKAIETAVEVYQNRSKRIPTRKLNDIMLPIIENRPPPSTKGKYVKIKFCTQLPTPYPQFAFFCNLPQYVRDPYKRFLENQIRENFDFTGVPITVFMRKK</sequence>
<dbReference type="Pfam" id="PF14714">
    <property type="entry name" value="KH_dom-like"/>
    <property type="match status" value="1"/>
</dbReference>
<feature type="binding site" evidence="8">
    <location>
        <begin position="56"/>
        <end position="60"/>
    </location>
    <ligand>
        <name>GTP</name>
        <dbReference type="ChEBI" id="CHEBI:37565"/>
        <label>1</label>
    </ligand>
</feature>
<name>A0A1V6LPC2_9FLAO</name>
<dbReference type="InterPro" id="IPR016484">
    <property type="entry name" value="GTPase_Der"/>
</dbReference>
<reference evidence="12 13" key="1">
    <citation type="submission" date="2016-12" db="EMBL/GenBank/DDBJ databases">
        <authorList>
            <person name="Song W.-J."/>
            <person name="Kurnit D.M."/>
        </authorList>
    </citation>
    <scope>NUCLEOTIDE SEQUENCE [LARGE SCALE GENOMIC DNA]</scope>
    <source>
        <strain evidence="12 13">HSG9</strain>
    </source>
</reference>
<evidence type="ECO:0000256" key="3">
    <source>
        <dbReference type="ARBA" id="ARBA00022517"/>
    </source>
</evidence>
<keyword evidence="6 8" id="KW-0342">GTP-binding</keyword>
<comment type="subunit">
    <text evidence="8">Associates with the 50S ribosomal subunit.</text>
</comment>
<dbReference type="CDD" id="cd01894">
    <property type="entry name" value="EngA1"/>
    <property type="match status" value="1"/>
</dbReference>